<dbReference type="Pfam" id="PF12728">
    <property type="entry name" value="HTH_17"/>
    <property type="match status" value="1"/>
</dbReference>
<gene>
    <name evidence="2" type="ORF">NQF69_01040</name>
</gene>
<feature type="domain" description="Helix-turn-helix" evidence="1">
    <location>
        <begin position="7"/>
        <end position="56"/>
    </location>
</feature>
<sequence length="58" mass="6533">MSIDTKYFSIQELAQRGLGSESKIKRLVASGKIKSLKIGRSRKIAESDLNEYIKSCQK</sequence>
<dbReference type="InterPro" id="IPR010093">
    <property type="entry name" value="SinI_DNA-bd"/>
</dbReference>
<accession>A0AAW8V4C2</accession>
<protein>
    <submittedName>
        <fullName evidence="2">Helix-turn-helix domain-containing protein</fullName>
    </submittedName>
</protein>
<dbReference type="EMBL" id="JANIEN010000001">
    <property type="protein sequence ID" value="MDT3451358.1"/>
    <property type="molecule type" value="Genomic_DNA"/>
</dbReference>
<reference evidence="2" key="1">
    <citation type="submission" date="2022-07" db="EMBL/GenBank/DDBJ databases">
        <title>Sequence of Pasteurella multocoda 17BRD-035.</title>
        <authorList>
            <person name="Roy Chowdhury P."/>
            <person name="Alhamami T."/>
            <person name="Trott D.J."/>
            <person name="Djordvevic S.P."/>
        </authorList>
    </citation>
    <scope>NUCLEOTIDE SEQUENCE</scope>
    <source>
        <strain evidence="2">17BRD-035</strain>
    </source>
</reference>
<dbReference type="GO" id="GO:0003677">
    <property type="term" value="F:DNA binding"/>
    <property type="evidence" value="ECO:0007669"/>
    <property type="project" value="InterPro"/>
</dbReference>
<dbReference type="AlphaFoldDB" id="A0AAW8V4C2"/>
<dbReference type="InterPro" id="IPR041657">
    <property type="entry name" value="HTH_17"/>
</dbReference>
<evidence type="ECO:0000313" key="3">
    <source>
        <dbReference type="Proteomes" id="UP001182304"/>
    </source>
</evidence>
<organism evidence="2 3">
    <name type="scientific">Pasteurella multocida</name>
    <dbReference type="NCBI Taxonomy" id="747"/>
    <lineage>
        <taxon>Bacteria</taxon>
        <taxon>Pseudomonadati</taxon>
        <taxon>Pseudomonadota</taxon>
        <taxon>Gammaproteobacteria</taxon>
        <taxon>Pasteurellales</taxon>
        <taxon>Pasteurellaceae</taxon>
        <taxon>Pasteurella</taxon>
    </lineage>
</organism>
<dbReference type="NCBIfam" id="TIGR01764">
    <property type="entry name" value="excise"/>
    <property type="match status" value="1"/>
</dbReference>
<comment type="caution">
    <text evidence="2">The sequence shown here is derived from an EMBL/GenBank/DDBJ whole genome shotgun (WGS) entry which is preliminary data.</text>
</comment>
<evidence type="ECO:0000313" key="2">
    <source>
        <dbReference type="EMBL" id="MDT3451358.1"/>
    </source>
</evidence>
<dbReference type="RefSeq" id="WP_074865055.1">
    <property type="nucleotide sequence ID" value="NZ_CP049756.1"/>
</dbReference>
<evidence type="ECO:0000259" key="1">
    <source>
        <dbReference type="Pfam" id="PF12728"/>
    </source>
</evidence>
<proteinExistence type="predicted"/>
<name>A0AAW8V4C2_PASMD</name>
<dbReference type="Proteomes" id="UP001182304">
    <property type="component" value="Unassembled WGS sequence"/>
</dbReference>